<evidence type="ECO:0000313" key="2">
    <source>
        <dbReference type="Proteomes" id="UP000240883"/>
    </source>
</evidence>
<protein>
    <submittedName>
        <fullName evidence="1">Uncharacterized protein</fullName>
    </submittedName>
</protein>
<organism evidence="1 2">
    <name type="scientific">Corynespora cassiicola Philippines</name>
    <dbReference type="NCBI Taxonomy" id="1448308"/>
    <lineage>
        <taxon>Eukaryota</taxon>
        <taxon>Fungi</taxon>
        <taxon>Dikarya</taxon>
        <taxon>Ascomycota</taxon>
        <taxon>Pezizomycotina</taxon>
        <taxon>Dothideomycetes</taxon>
        <taxon>Pleosporomycetidae</taxon>
        <taxon>Pleosporales</taxon>
        <taxon>Corynesporascaceae</taxon>
        <taxon>Corynespora</taxon>
    </lineage>
</organism>
<dbReference type="EMBL" id="KZ678129">
    <property type="protein sequence ID" value="PSN73062.1"/>
    <property type="molecule type" value="Genomic_DNA"/>
</dbReference>
<proteinExistence type="predicted"/>
<keyword evidence="2" id="KW-1185">Reference proteome</keyword>
<dbReference type="Proteomes" id="UP000240883">
    <property type="component" value="Unassembled WGS sequence"/>
</dbReference>
<reference evidence="1 2" key="1">
    <citation type="journal article" date="2018" name="Front. Microbiol.">
        <title>Genome-Wide Analysis of Corynespora cassiicola Leaf Fall Disease Putative Effectors.</title>
        <authorList>
            <person name="Lopez D."/>
            <person name="Ribeiro S."/>
            <person name="Label P."/>
            <person name="Fumanal B."/>
            <person name="Venisse J.S."/>
            <person name="Kohler A."/>
            <person name="de Oliveira R.R."/>
            <person name="Labutti K."/>
            <person name="Lipzen A."/>
            <person name="Lail K."/>
            <person name="Bauer D."/>
            <person name="Ohm R.A."/>
            <person name="Barry K.W."/>
            <person name="Spatafora J."/>
            <person name="Grigoriev I.V."/>
            <person name="Martin F.M."/>
            <person name="Pujade-Renaud V."/>
        </authorList>
    </citation>
    <scope>NUCLEOTIDE SEQUENCE [LARGE SCALE GENOMIC DNA]</scope>
    <source>
        <strain evidence="1 2">Philippines</strain>
    </source>
</reference>
<dbReference type="AlphaFoldDB" id="A0A2T2P5V8"/>
<sequence length="251" mass="27595">MLGLRPCTLALRPSWGFALSGRASGGRVRARRACLRVSTQIGGRVAASDWQSALRPGVPRLLEWDRTRPASLTRRPGPCMEQKLEPGTNRYKTCALSWLSWPSKALAVPSAGPYREALKVNPRSKPAPDLRCFIAPKPSRATPMPLRRDAPCFVTPAMQPHRLTITQSRPPRGGSFHICKTARLRCWLLQRAISKSPKLVPGDRYRYQNVPAFLLGGMPIFPACGQGQGKACLAKTKGWPKTHAPDDDLGS</sequence>
<name>A0A2T2P5V8_CORCC</name>
<gene>
    <name evidence="1" type="ORF">BS50DRAFT_177715</name>
</gene>
<evidence type="ECO:0000313" key="1">
    <source>
        <dbReference type="EMBL" id="PSN73062.1"/>
    </source>
</evidence>
<accession>A0A2T2P5V8</accession>